<accession>A0A4Y2LPE4</accession>
<keyword evidence="2" id="KW-0812">Transmembrane</keyword>
<feature type="compositionally biased region" description="Polar residues" evidence="1">
    <location>
        <begin position="1"/>
        <end position="11"/>
    </location>
</feature>
<organism evidence="3 5">
    <name type="scientific">Araneus ventricosus</name>
    <name type="common">Orbweaver spider</name>
    <name type="synonym">Epeira ventricosa</name>
    <dbReference type="NCBI Taxonomy" id="182803"/>
    <lineage>
        <taxon>Eukaryota</taxon>
        <taxon>Metazoa</taxon>
        <taxon>Ecdysozoa</taxon>
        <taxon>Arthropoda</taxon>
        <taxon>Chelicerata</taxon>
        <taxon>Arachnida</taxon>
        <taxon>Araneae</taxon>
        <taxon>Araneomorphae</taxon>
        <taxon>Entelegynae</taxon>
        <taxon>Araneoidea</taxon>
        <taxon>Araneidae</taxon>
        <taxon>Araneus</taxon>
    </lineage>
</organism>
<dbReference type="EMBL" id="BGPR01006169">
    <property type="protein sequence ID" value="GBN16598.1"/>
    <property type="molecule type" value="Genomic_DNA"/>
</dbReference>
<keyword evidence="2" id="KW-1133">Transmembrane helix</keyword>
<evidence type="ECO:0000256" key="1">
    <source>
        <dbReference type="SAM" id="MobiDB-lite"/>
    </source>
</evidence>
<evidence type="ECO:0000256" key="2">
    <source>
        <dbReference type="SAM" id="Phobius"/>
    </source>
</evidence>
<dbReference type="Proteomes" id="UP000499080">
    <property type="component" value="Unassembled WGS sequence"/>
</dbReference>
<feature type="transmembrane region" description="Helical" evidence="2">
    <location>
        <begin position="86"/>
        <end position="109"/>
    </location>
</feature>
<name>A0A4Y2LPE4_ARAVE</name>
<evidence type="ECO:0000313" key="3">
    <source>
        <dbReference type="EMBL" id="GBN16598.1"/>
    </source>
</evidence>
<dbReference type="EMBL" id="BGPR01006170">
    <property type="protein sequence ID" value="GBN16611.1"/>
    <property type="molecule type" value="Genomic_DNA"/>
</dbReference>
<dbReference type="AlphaFoldDB" id="A0A4Y2LPE4"/>
<evidence type="ECO:0000313" key="4">
    <source>
        <dbReference type="EMBL" id="GBN16611.1"/>
    </source>
</evidence>
<keyword evidence="2" id="KW-0472">Membrane</keyword>
<gene>
    <name evidence="3" type="ORF">AVEN_217056_1</name>
    <name evidence="4" type="ORF">AVEN_241559_1</name>
</gene>
<keyword evidence="5" id="KW-1185">Reference proteome</keyword>
<proteinExistence type="predicted"/>
<reference evidence="3 5" key="1">
    <citation type="journal article" date="2019" name="Sci. Rep.">
        <title>Orb-weaving spider Araneus ventricosus genome elucidates the spidroin gene catalogue.</title>
        <authorList>
            <person name="Kono N."/>
            <person name="Nakamura H."/>
            <person name="Ohtoshi R."/>
            <person name="Moran D.A.P."/>
            <person name="Shinohara A."/>
            <person name="Yoshida Y."/>
            <person name="Fujiwara M."/>
            <person name="Mori M."/>
            <person name="Tomita M."/>
            <person name="Arakawa K."/>
        </authorList>
    </citation>
    <scope>NUCLEOTIDE SEQUENCE [LARGE SCALE GENOMIC DNA]</scope>
</reference>
<comment type="caution">
    <text evidence="3">The sequence shown here is derived from an EMBL/GenBank/DDBJ whole genome shotgun (WGS) entry which is preliminary data.</text>
</comment>
<sequence length="114" mass="13126">MIHYASKNTKLPSPDADMHPHTRTPPHLIVPTKFLGLMRSVRYRLTLFLLGSPTLSSQERRRENICSGCVEMFLMSDKRACAQIDLFMGVLLIWLYCTMFQLECFVQLFDGIGQ</sequence>
<evidence type="ECO:0000313" key="5">
    <source>
        <dbReference type="Proteomes" id="UP000499080"/>
    </source>
</evidence>
<feature type="region of interest" description="Disordered" evidence="1">
    <location>
        <begin position="1"/>
        <end position="24"/>
    </location>
</feature>
<protein>
    <submittedName>
        <fullName evidence="3">Uncharacterized protein</fullName>
    </submittedName>
</protein>